<dbReference type="Gene3D" id="3.30.450.40">
    <property type="match status" value="1"/>
</dbReference>
<dbReference type="Pfam" id="PF13185">
    <property type="entry name" value="GAF_2"/>
    <property type="match status" value="1"/>
</dbReference>
<gene>
    <name evidence="4" type="ORF">E5J99_01560</name>
</gene>
<evidence type="ECO:0000256" key="1">
    <source>
        <dbReference type="ARBA" id="ARBA00022801"/>
    </source>
</evidence>
<evidence type="ECO:0000313" key="4">
    <source>
        <dbReference type="EMBL" id="TGE19814.1"/>
    </source>
</evidence>
<evidence type="ECO:0000259" key="3">
    <source>
        <dbReference type="SMART" id="SM00331"/>
    </source>
</evidence>
<keyword evidence="2" id="KW-0472">Membrane</keyword>
<dbReference type="SUPFAM" id="SSF81606">
    <property type="entry name" value="PP2C-like"/>
    <property type="match status" value="1"/>
</dbReference>
<evidence type="ECO:0000313" key="5">
    <source>
        <dbReference type="Proteomes" id="UP000297739"/>
    </source>
</evidence>
<keyword evidence="2" id="KW-1133">Transmembrane helix</keyword>
<protein>
    <submittedName>
        <fullName evidence="4">Serine/threonine protein phosphatase</fullName>
    </submittedName>
</protein>
<feature type="transmembrane region" description="Helical" evidence="2">
    <location>
        <begin position="111"/>
        <end position="130"/>
    </location>
</feature>
<dbReference type="InterPro" id="IPR036457">
    <property type="entry name" value="PPM-type-like_dom_sf"/>
</dbReference>
<name>A0A4Z0PR85_9BACT</name>
<dbReference type="EMBL" id="SRLD01000002">
    <property type="protein sequence ID" value="TGE19814.1"/>
    <property type="molecule type" value="Genomic_DNA"/>
</dbReference>
<comment type="caution">
    <text evidence="4">The sequence shown here is derived from an EMBL/GenBank/DDBJ whole genome shotgun (WGS) entry which is preliminary data.</text>
</comment>
<keyword evidence="1" id="KW-0378">Hydrolase</keyword>
<dbReference type="InterPro" id="IPR003018">
    <property type="entry name" value="GAF"/>
</dbReference>
<dbReference type="InterPro" id="IPR001932">
    <property type="entry name" value="PPM-type_phosphatase-like_dom"/>
</dbReference>
<dbReference type="PANTHER" id="PTHR43156">
    <property type="entry name" value="STAGE II SPORULATION PROTEIN E-RELATED"/>
    <property type="match status" value="1"/>
</dbReference>
<dbReference type="InterPro" id="IPR029016">
    <property type="entry name" value="GAF-like_dom_sf"/>
</dbReference>
<dbReference type="Proteomes" id="UP000297739">
    <property type="component" value="Unassembled WGS sequence"/>
</dbReference>
<dbReference type="RefSeq" id="WP_135495962.1">
    <property type="nucleotide sequence ID" value="NZ_SRLD01000002.1"/>
</dbReference>
<feature type="transmembrane region" description="Helical" evidence="2">
    <location>
        <begin position="73"/>
        <end position="96"/>
    </location>
</feature>
<dbReference type="PANTHER" id="PTHR43156:SF2">
    <property type="entry name" value="STAGE II SPORULATION PROTEIN E"/>
    <property type="match status" value="1"/>
</dbReference>
<feature type="transmembrane region" description="Helical" evidence="2">
    <location>
        <begin position="213"/>
        <end position="231"/>
    </location>
</feature>
<organism evidence="4 5">
    <name type="scientific">Hymenobacter elongatus</name>
    <dbReference type="NCBI Taxonomy" id="877208"/>
    <lineage>
        <taxon>Bacteria</taxon>
        <taxon>Pseudomonadati</taxon>
        <taxon>Bacteroidota</taxon>
        <taxon>Cytophagia</taxon>
        <taxon>Cytophagales</taxon>
        <taxon>Hymenobacteraceae</taxon>
        <taxon>Hymenobacter</taxon>
    </lineage>
</organism>
<keyword evidence="2" id="KW-0812">Transmembrane</keyword>
<proteinExistence type="predicted"/>
<dbReference type="Gene3D" id="3.60.40.10">
    <property type="entry name" value="PPM-type phosphatase domain"/>
    <property type="match status" value="1"/>
</dbReference>
<dbReference type="GO" id="GO:0016791">
    <property type="term" value="F:phosphatase activity"/>
    <property type="evidence" value="ECO:0007669"/>
    <property type="project" value="TreeGrafter"/>
</dbReference>
<dbReference type="Pfam" id="PF07228">
    <property type="entry name" value="SpoIIE"/>
    <property type="match status" value="1"/>
</dbReference>
<dbReference type="InterPro" id="IPR052016">
    <property type="entry name" value="Bact_Sigma-Reg"/>
</dbReference>
<feature type="transmembrane region" description="Helical" evidence="2">
    <location>
        <begin position="45"/>
        <end position="61"/>
    </location>
</feature>
<dbReference type="AlphaFoldDB" id="A0A4Z0PR85"/>
<feature type="transmembrane region" description="Helical" evidence="2">
    <location>
        <begin position="243"/>
        <end position="267"/>
    </location>
</feature>
<feature type="domain" description="PPM-type phosphatase" evidence="3">
    <location>
        <begin position="458"/>
        <end position="689"/>
    </location>
</feature>
<dbReference type="SMART" id="SM00331">
    <property type="entry name" value="PP2C_SIG"/>
    <property type="match status" value="1"/>
</dbReference>
<dbReference type="SUPFAM" id="SSF55781">
    <property type="entry name" value="GAF domain-like"/>
    <property type="match status" value="1"/>
</dbReference>
<evidence type="ECO:0000256" key="2">
    <source>
        <dbReference type="SAM" id="Phobius"/>
    </source>
</evidence>
<accession>A0A4Z0PR85</accession>
<keyword evidence="5" id="KW-1185">Reference proteome</keyword>
<reference evidence="4 5" key="1">
    <citation type="submission" date="2019-04" db="EMBL/GenBank/DDBJ databases">
        <authorList>
            <person name="Feng G."/>
            <person name="Zhang J."/>
            <person name="Zhu H."/>
        </authorList>
    </citation>
    <scope>NUCLEOTIDE SEQUENCE [LARGE SCALE GENOMIC DNA]</scope>
    <source>
        <strain evidence="4 5">JCM 17223</strain>
    </source>
</reference>
<dbReference type="OrthoDB" id="9763484at2"/>
<feature type="transmembrane region" description="Helical" evidence="2">
    <location>
        <begin position="175"/>
        <end position="192"/>
    </location>
</feature>
<sequence>MPFHQKLKAIILPFTLLSWLILLTSTLLHASPAAAARVGLPPEWVTLLAQAFFVLGVFLHQRSRPDPLRGTDFVGLLRQLVLGPGLLAAACVGLHLFERFVQYQQPGADRLLFAGVYTINLGLFIVFLAYANYAWRSLVLFRSTPRLRRDWVWFEILLGTTLLFRLFGWTPPAPVAYFILGGVAVFGFYMSGNQKWVAYLNRRQKWEVVFMQLTLLLCLGVFTLYFLRIGQDTQSVAPESQHSFLLLMVFFAGFYALAGLLVTFFNLPTVGVFEQKREEILGLQRLTQLIQKGQSEEEVYQMLFEAAIQTVEADAAWLDIETDEALHTGQRHVISEAHVEAIRTLLTDYNLGQIEYLNNDLPNSSGFRSLDLPYGSLIVMPMRSAKRHYGALYMLKEQRQSFDRENLSLLQTFTSQTVLSIENLQLVTASLQNERVKEELKIASSVQDSLIPKDLPIDDWFEIGSHALAAKEVGGDFYDFLHLPGKRLAILIGDVSGKGITAAFHMAQMKGIFHALMQENPLAKDDREKFPVPSKFMSMANRALTHCLEKSSFITAALYIVDYEHGGFVFARAGHCHTLYYHSIKEEVSYFRTAGLGLGIIRNDSYEKHIKNQFYDYNPGDVMVIYTDGIVEARGADQEEYGEERLKQMLEHTYYLEADAIKQQILNDLNEFSKGQPMHDDQTLLVIKFKAAQPEANI</sequence>